<comment type="caution">
    <text evidence="2">The sequence shown here is derived from an EMBL/GenBank/DDBJ whole genome shotgun (WGS) entry which is preliminary data.</text>
</comment>
<gene>
    <name evidence="2" type="ORF">ISF_04729</name>
</gene>
<evidence type="ECO:0000313" key="2">
    <source>
        <dbReference type="EMBL" id="OAA64020.1"/>
    </source>
</evidence>
<dbReference type="GeneID" id="30021021"/>
<organism evidence="2 3">
    <name type="scientific">Cordyceps fumosorosea (strain ARSEF 2679)</name>
    <name type="common">Isaria fumosorosea</name>
    <dbReference type="NCBI Taxonomy" id="1081104"/>
    <lineage>
        <taxon>Eukaryota</taxon>
        <taxon>Fungi</taxon>
        <taxon>Dikarya</taxon>
        <taxon>Ascomycota</taxon>
        <taxon>Pezizomycotina</taxon>
        <taxon>Sordariomycetes</taxon>
        <taxon>Hypocreomycetidae</taxon>
        <taxon>Hypocreales</taxon>
        <taxon>Cordycipitaceae</taxon>
        <taxon>Cordyceps</taxon>
    </lineage>
</organism>
<dbReference type="AlphaFoldDB" id="A0A162MM49"/>
<feature type="compositionally biased region" description="Basic and acidic residues" evidence="1">
    <location>
        <begin position="404"/>
        <end position="451"/>
    </location>
</feature>
<feature type="region of interest" description="Disordered" evidence="1">
    <location>
        <begin position="23"/>
        <end position="43"/>
    </location>
</feature>
<dbReference type="OrthoDB" id="3883941at2759"/>
<feature type="region of interest" description="Disordered" evidence="1">
    <location>
        <begin position="395"/>
        <end position="451"/>
    </location>
</feature>
<evidence type="ECO:0000313" key="3">
    <source>
        <dbReference type="Proteomes" id="UP000076744"/>
    </source>
</evidence>
<feature type="compositionally biased region" description="Low complexity" evidence="1">
    <location>
        <begin position="31"/>
        <end position="43"/>
    </location>
</feature>
<dbReference type="Proteomes" id="UP000076744">
    <property type="component" value="Unassembled WGS sequence"/>
</dbReference>
<dbReference type="RefSeq" id="XP_018704669.1">
    <property type="nucleotide sequence ID" value="XM_018848334.1"/>
</dbReference>
<protein>
    <recommendedName>
        <fullName evidence="4">Apolipoprotein/apolipophorin</fullName>
    </recommendedName>
</protein>
<name>A0A162MM49_CORFA</name>
<dbReference type="STRING" id="1081104.A0A162MM49"/>
<reference evidence="2 3" key="1">
    <citation type="journal article" date="2016" name="Genome Biol. Evol.">
        <title>Divergent and convergent evolution of fungal pathogenicity.</title>
        <authorList>
            <person name="Shang Y."/>
            <person name="Xiao G."/>
            <person name="Zheng P."/>
            <person name="Cen K."/>
            <person name="Zhan S."/>
            <person name="Wang C."/>
        </authorList>
    </citation>
    <scope>NUCLEOTIDE SEQUENCE [LARGE SCALE GENOMIC DNA]</scope>
    <source>
        <strain evidence="2 3">ARSEF 2679</strain>
    </source>
</reference>
<proteinExistence type="predicted"/>
<evidence type="ECO:0000256" key="1">
    <source>
        <dbReference type="SAM" id="MobiDB-lite"/>
    </source>
</evidence>
<sequence>MLSSTRSAAPRALRCRSIQTCRQGPRHVRLQSTSASSSTSSASQSHLATGVAGGVVGALLFYGIYSFTPAGRTASTINKAAVEANKQYKAAAAKLQQATPEPDQAISYIKDLAYSYVGWVPGGRGFVDAAFKDVEVVREKHKDEVNNIIADGYRQFQELSKAGLSMQTATRAYETLADLAKKLADLSNDALSDIVDNHPQVKEKLGGNLDKLKALGEEYGPDAKKQVDETWHQVKDVFAGGLSAANVAKAKTLIDDKVGQLQKLGDEAWSKGLDAAKPYLDKNPKAKELIERNADALKQGNVKELFDKARAAVDSGDLGDLEKYVKGAADRAASKGKEVAGDWGLDKYLKALPDGGEVLSKLQQISKVAGEHRKDGEKLLSETVEELKKVLEKKASEAQDLVDSAEKEASSDSKDGKESNDDKKGSEGKGSKDGKDSGKGAEKESKDGKKK</sequence>
<accession>A0A162MM49</accession>
<keyword evidence="3" id="KW-1185">Reference proteome</keyword>
<dbReference type="EMBL" id="AZHB01000010">
    <property type="protein sequence ID" value="OAA64020.1"/>
    <property type="molecule type" value="Genomic_DNA"/>
</dbReference>
<evidence type="ECO:0008006" key="4">
    <source>
        <dbReference type="Google" id="ProtNLM"/>
    </source>
</evidence>